<feature type="domain" description="EamA" evidence="2">
    <location>
        <begin position="40"/>
        <end position="162"/>
    </location>
</feature>
<keyword evidence="4" id="KW-1185">Reference proteome</keyword>
<gene>
    <name evidence="3" type="ORF">I2I01_17935</name>
</gene>
<sequence>MGVGGQELIAFLPSSPFQLLPSHPHTLLPLLRDYLKLHFIVLLWGFTAILGKLLSLPSVELVFWRTLLAATGLAVLLVARRMPWRVPTGQVLRLLAVGALVATHWITFFLAARLSSVSVCLAGLATLALWTSLLEPLLLWRRVRGYEVGLGLITMVGLYLVSQAELDQLLGLGVAVLSAGLSALFSVLNSKLIKQHPPLRLTFYEMLGACLSIVLFFPLYSHYFTQGRGLQLAWHGYDWLWLGLLAGVCTVYAFSTSVELMKRLSPFAVNLTINLEPVYGIGMAAGIYWLHTKGLLHAPQFNGERMSTGFYVGTLLIVLSVLIHPLVARLMKDKEPDLEPAMPV</sequence>
<dbReference type="PANTHER" id="PTHR22911:SF79">
    <property type="entry name" value="MOBA-LIKE NTP TRANSFERASE DOMAIN-CONTAINING PROTEIN"/>
    <property type="match status" value="1"/>
</dbReference>
<evidence type="ECO:0000259" key="2">
    <source>
        <dbReference type="Pfam" id="PF00892"/>
    </source>
</evidence>
<keyword evidence="1" id="KW-0472">Membrane</keyword>
<dbReference type="AlphaFoldDB" id="A0A931BQ26"/>
<feature type="transmembrane region" description="Helical" evidence="1">
    <location>
        <begin position="267"/>
        <end position="290"/>
    </location>
</feature>
<accession>A0A931BQ26</accession>
<organism evidence="3 4">
    <name type="scientific">Hymenobacter properus</name>
    <dbReference type="NCBI Taxonomy" id="2791026"/>
    <lineage>
        <taxon>Bacteria</taxon>
        <taxon>Pseudomonadati</taxon>
        <taxon>Bacteroidota</taxon>
        <taxon>Cytophagia</taxon>
        <taxon>Cytophagales</taxon>
        <taxon>Hymenobacteraceae</taxon>
        <taxon>Hymenobacter</taxon>
    </lineage>
</organism>
<name>A0A931BQ26_9BACT</name>
<dbReference type="InterPro" id="IPR000620">
    <property type="entry name" value="EamA_dom"/>
</dbReference>
<proteinExistence type="predicted"/>
<comment type="caution">
    <text evidence="3">The sequence shown here is derived from an EMBL/GenBank/DDBJ whole genome shotgun (WGS) entry which is preliminary data.</text>
</comment>
<reference evidence="3 4" key="1">
    <citation type="submission" date="2020-11" db="EMBL/GenBank/DDBJ databases">
        <authorList>
            <person name="Kim M.K."/>
        </authorList>
    </citation>
    <scope>NUCLEOTIDE SEQUENCE [LARGE SCALE GENOMIC DNA]</scope>
    <source>
        <strain evidence="3 4">BT439</strain>
    </source>
</reference>
<evidence type="ECO:0000313" key="3">
    <source>
        <dbReference type="EMBL" id="MBF9143530.1"/>
    </source>
</evidence>
<evidence type="ECO:0000313" key="4">
    <source>
        <dbReference type="Proteomes" id="UP000645610"/>
    </source>
</evidence>
<feature type="transmembrane region" description="Helical" evidence="1">
    <location>
        <begin position="116"/>
        <end position="133"/>
    </location>
</feature>
<evidence type="ECO:0000256" key="1">
    <source>
        <dbReference type="SAM" id="Phobius"/>
    </source>
</evidence>
<dbReference type="EMBL" id="JADQDP010000004">
    <property type="protein sequence ID" value="MBF9143530.1"/>
    <property type="molecule type" value="Genomic_DNA"/>
</dbReference>
<feature type="transmembrane region" description="Helical" evidence="1">
    <location>
        <begin position="201"/>
        <end position="219"/>
    </location>
</feature>
<dbReference type="PANTHER" id="PTHR22911">
    <property type="entry name" value="ACYL-MALONYL CONDENSING ENZYME-RELATED"/>
    <property type="match status" value="1"/>
</dbReference>
<protein>
    <submittedName>
        <fullName evidence="3">EamA family transporter</fullName>
    </submittedName>
</protein>
<dbReference type="Proteomes" id="UP000645610">
    <property type="component" value="Unassembled WGS sequence"/>
</dbReference>
<feature type="transmembrane region" description="Helical" evidence="1">
    <location>
        <begin position="37"/>
        <end position="56"/>
    </location>
</feature>
<feature type="transmembrane region" description="Helical" evidence="1">
    <location>
        <begin position="310"/>
        <end position="328"/>
    </location>
</feature>
<keyword evidence="1" id="KW-1133">Transmembrane helix</keyword>
<feature type="transmembrane region" description="Helical" evidence="1">
    <location>
        <begin position="62"/>
        <end position="79"/>
    </location>
</feature>
<feature type="domain" description="EamA" evidence="2">
    <location>
        <begin position="170"/>
        <end position="287"/>
    </location>
</feature>
<keyword evidence="1" id="KW-0812">Transmembrane</keyword>
<feature type="transmembrane region" description="Helical" evidence="1">
    <location>
        <begin position="91"/>
        <end position="110"/>
    </location>
</feature>
<feature type="transmembrane region" description="Helical" evidence="1">
    <location>
        <begin position="168"/>
        <end position="189"/>
    </location>
</feature>
<dbReference type="GO" id="GO:0016020">
    <property type="term" value="C:membrane"/>
    <property type="evidence" value="ECO:0007669"/>
    <property type="project" value="InterPro"/>
</dbReference>
<feature type="transmembrane region" description="Helical" evidence="1">
    <location>
        <begin position="239"/>
        <end position="255"/>
    </location>
</feature>
<feature type="transmembrane region" description="Helical" evidence="1">
    <location>
        <begin position="145"/>
        <end position="162"/>
    </location>
</feature>
<dbReference type="Pfam" id="PF00892">
    <property type="entry name" value="EamA"/>
    <property type="match status" value="2"/>
</dbReference>